<evidence type="ECO:0000256" key="5">
    <source>
        <dbReference type="ARBA" id="ARBA00022679"/>
    </source>
</evidence>
<keyword evidence="6" id="KW-0479">Metal-binding</keyword>
<keyword evidence="11 13" id="KW-0324">Glycolysis</keyword>
<proteinExistence type="inferred from homology"/>
<dbReference type="SUPFAM" id="SSF50800">
    <property type="entry name" value="PK beta-barrel domain-like"/>
    <property type="match status" value="1"/>
</dbReference>
<dbReference type="InterPro" id="IPR015793">
    <property type="entry name" value="Pyrv_Knase_brl"/>
</dbReference>
<evidence type="ECO:0000256" key="3">
    <source>
        <dbReference type="ARBA" id="ARBA00008663"/>
    </source>
</evidence>
<evidence type="ECO:0000256" key="9">
    <source>
        <dbReference type="ARBA" id="ARBA00022840"/>
    </source>
</evidence>
<dbReference type="Gene3D" id="3.20.20.60">
    <property type="entry name" value="Phosphoenolpyruvate-binding domains"/>
    <property type="match status" value="1"/>
</dbReference>
<evidence type="ECO:0000313" key="17">
    <source>
        <dbReference type="Proteomes" id="UP001497497"/>
    </source>
</evidence>
<dbReference type="InterPro" id="IPR001697">
    <property type="entry name" value="Pyr_Knase"/>
</dbReference>
<dbReference type="EC" id="2.7.1.40" evidence="4 13"/>
<accession>A0AAV2IMV4</accession>
<reference evidence="16 17" key="1">
    <citation type="submission" date="2024-04" db="EMBL/GenBank/DDBJ databases">
        <authorList>
            <consortium name="Genoscope - CEA"/>
            <person name="William W."/>
        </authorList>
    </citation>
    <scope>NUCLEOTIDE SEQUENCE [LARGE SCALE GENOMIC DNA]</scope>
</reference>
<evidence type="ECO:0000256" key="4">
    <source>
        <dbReference type="ARBA" id="ARBA00012142"/>
    </source>
</evidence>
<dbReference type="GO" id="GO:0016301">
    <property type="term" value="F:kinase activity"/>
    <property type="evidence" value="ECO:0007669"/>
    <property type="project" value="UniProtKB-KW"/>
</dbReference>
<evidence type="ECO:0000313" key="16">
    <source>
        <dbReference type="EMBL" id="CAL1547968.1"/>
    </source>
</evidence>
<keyword evidence="17" id="KW-1185">Reference proteome</keyword>
<keyword evidence="9" id="KW-0067">ATP-binding</keyword>
<evidence type="ECO:0000259" key="15">
    <source>
        <dbReference type="Pfam" id="PF02887"/>
    </source>
</evidence>
<dbReference type="InterPro" id="IPR015795">
    <property type="entry name" value="Pyrv_Knase_C"/>
</dbReference>
<keyword evidence="8 13" id="KW-0418">Kinase</keyword>
<keyword evidence="5 13" id="KW-0808">Transferase</keyword>
<evidence type="ECO:0000259" key="14">
    <source>
        <dbReference type="Pfam" id="PF00224"/>
    </source>
</evidence>
<dbReference type="PANTHER" id="PTHR11817">
    <property type="entry name" value="PYRUVATE KINASE"/>
    <property type="match status" value="1"/>
</dbReference>
<evidence type="ECO:0000256" key="1">
    <source>
        <dbReference type="ARBA" id="ARBA00001958"/>
    </source>
</evidence>
<dbReference type="SUPFAM" id="SSF51621">
    <property type="entry name" value="Phosphoenolpyruvate/pyruvate domain"/>
    <property type="match status" value="1"/>
</dbReference>
<dbReference type="AlphaFoldDB" id="A0AAV2IMV4"/>
<dbReference type="InterPro" id="IPR015806">
    <property type="entry name" value="Pyrv_Knase_insert_dom_sf"/>
</dbReference>
<dbReference type="InterPro" id="IPR036918">
    <property type="entry name" value="Pyrv_Knase_C_sf"/>
</dbReference>
<name>A0AAV2IMV4_LYMST</name>
<dbReference type="GO" id="GO:0005524">
    <property type="term" value="F:ATP binding"/>
    <property type="evidence" value="ECO:0007669"/>
    <property type="project" value="UniProtKB-KW"/>
</dbReference>
<comment type="similarity">
    <text evidence="3 13">Belongs to the pyruvate kinase family.</text>
</comment>
<keyword evidence="10 13" id="KW-0460">Magnesium</keyword>
<dbReference type="InterPro" id="IPR040442">
    <property type="entry name" value="Pyrv_kinase-like_dom_sf"/>
</dbReference>
<dbReference type="GO" id="GO:0004743">
    <property type="term" value="F:pyruvate kinase activity"/>
    <property type="evidence" value="ECO:0007669"/>
    <property type="project" value="UniProtKB-EC"/>
</dbReference>
<gene>
    <name evidence="16" type="ORF">GSLYS_00021285001</name>
</gene>
<evidence type="ECO:0000256" key="13">
    <source>
        <dbReference type="RuleBase" id="RU000504"/>
    </source>
</evidence>
<keyword evidence="12" id="KW-0670">Pyruvate</keyword>
<evidence type="ECO:0000256" key="8">
    <source>
        <dbReference type="ARBA" id="ARBA00022777"/>
    </source>
</evidence>
<dbReference type="PRINTS" id="PR01050">
    <property type="entry name" value="PYRUVTKNASE"/>
</dbReference>
<evidence type="ECO:0000256" key="6">
    <source>
        <dbReference type="ARBA" id="ARBA00022723"/>
    </source>
</evidence>
<dbReference type="Gene3D" id="3.40.1380.20">
    <property type="entry name" value="Pyruvate kinase, C-terminal domain"/>
    <property type="match status" value="1"/>
</dbReference>
<evidence type="ECO:0000256" key="2">
    <source>
        <dbReference type="ARBA" id="ARBA00004997"/>
    </source>
</evidence>
<feature type="domain" description="Pyruvate kinase barrel" evidence="14">
    <location>
        <begin position="40"/>
        <end position="371"/>
    </location>
</feature>
<dbReference type="GO" id="GO:0000287">
    <property type="term" value="F:magnesium ion binding"/>
    <property type="evidence" value="ECO:0007669"/>
    <property type="project" value="InterPro"/>
</dbReference>
<dbReference type="Pfam" id="PF02887">
    <property type="entry name" value="PK_C"/>
    <property type="match status" value="1"/>
</dbReference>
<comment type="pathway">
    <text evidence="2 13">Carbohydrate degradation; glycolysis; pyruvate from D-glyceraldehyde 3-phosphate: step 5/5.</text>
</comment>
<dbReference type="NCBIfam" id="TIGR01064">
    <property type="entry name" value="pyruv_kin"/>
    <property type="match status" value="1"/>
</dbReference>
<keyword evidence="7" id="KW-0547">Nucleotide-binding</keyword>
<evidence type="ECO:0000256" key="7">
    <source>
        <dbReference type="ARBA" id="ARBA00022741"/>
    </source>
</evidence>
<comment type="cofactor">
    <cofactor evidence="1">
        <name>K(+)</name>
        <dbReference type="ChEBI" id="CHEBI:29103"/>
    </cofactor>
</comment>
<organism evidence="16 17">
    <name type="scientific">Lymnaea stagnalis</name>
    <name type="common">Great pond snail</name>
    <name type="synonym">Helix stagnalis</name>
    <dbReference type="NCBI Taxonomy" id="6523"/>
    <lineage>
        <taxon>Eukaryota</taxon>
        <taxon>Metazoa</taxon>
        <taxon>Spiralia</taxon>
        <taxon>Lophotrochozoa</taxon>
        <taxon>Mollusca</taxon>
        <taxon>Gastropoda</taxon>
        <taxon>Heterobranchia</taxon>
        <taxon>Euthyneura</taxon>
        <taxon>Panpulmonata</taxon>
        <taxon>Hygrophila</taxon>
        <taxon>Lymnaeoidea</taxon>
        <taxon>Lymnaeidae</taxon>
        <taxon>Lymnaea</taxon>
    </lineage>
</organism>
<dbReference type="GO" id="GO:0030955">
    <property type="term" value="F:potassium ion binding"/>
    <property type="evidence" value="ECO:0007669"/>
    <property type="project" value="InterPro"/>
</dbReference>
<dbReference type="SUPFAM" id="SSF52935">
    <property type="entry name" value="PK C-terminal domain-like"/>
    <property type="match status" value="1"/>
</dbReference>
<comment type="catalytic activity">
    <reaction evidence="13">
        <text>pyruvate + ATP = phosphoenolpyruvate + ADP + H(+)</text>
        <dbReference type="Rhea" id="RHEA:18157"/>
        <dbReference type="ChEBI" id="CHEBI:15361"/>
        <dbReference type="ChEBI" id="CHEBI:15378"/>
        <dbReference type="ChEBI" id="CHEBI:30616"/>
        <dbReference type="ChEBI" id="CHEBI:58702"/>
        <dbReference type="ChEBI" id="CHEBI:456216"/>
        <dbReference type="EC" id="2.7.1.40"/>
    </reaction>
</comment>
<dbReference type="Pfam" id="PF00224">
    <property type="entry name" value="PK"/>
    <property type="match status" value="1"/>
</dbReference>
<dbReference type="EMBL" id="CAXITT010001124">
    <property type="protein sequence ID" value="CAL1547968.1"/>
    <property type="molecule type" value="Genomic_DNA"/>
</dbReference>
<evidence type="ECO:0000256" key="12">
    <source>
        <dbReference type="ARBA" id="ARBA00023317"/>
    </source>
</evidence>
<comment type="caution">
    <text evidence="16">The sequence shown here is derived from an EMBL/GenBank/DDBJ whole genome shotgun (WGS) entry which is preliminary data.</text>
</comment>
<dbReference type="Gene3D" id="2.40.33.10">
    <property type="entry name" value="PK beta-barrel domain-like"/>
    <property type="match status" value="1"/>
</dbReference>
<evidence type="ECO:0000256" key="10">
    <source>
        <dbReference type="ARBA" id="ARBA00022842"/>
    </source>
</evidence>
<evidence type="ECO:0000256" key="11">
    <source>
        <dbReference type="ARBA" id="ARBA00023152"/>
    </source>
</evidence>
<feature type="domain" description="Pyruvate kinase C-terminal" evidence="15">
    <location>
        <begin position="407"/>
        <end position="523"/>
    </location>
</feature>
<dbReference type="InterPro" id="IPR011037">
    <property type="entry name" value="Pyrv_Knase-like_insert_dom_sf"/>
</dbReference>
<sequence>MAGTVVVADQNYLRPGLSLKQTHLQQICNLSVESQERAYRMTNIICTVGPSCDSVDMLRQLINNGMNICRFNLAHANLDYHLQTLHNLRAAFAESKNTAHSIVATAIDISGPCIRVGAFKKDLKQPIKLSHGQMVTLTSDEAFKELSDTENVYVPQSFVKIANKNDQIYIEDGPLCFEKLTLSSDDVALRCSVVNNGEICDFYQCHIPMKLPVENPELTEKDKKDLEFGIEHNIDIVLVSWVWCPEIILAVRAQLGEANSRMKVIAKIENYEGVKRIDEIIQVADGILVGRGDLGIDIPPEKVFLAQKMIIGRANLAGKPVICAAQMLDSMVTNARPTRAEASDVANAILDGTDCVMLSKETAVGKHPVAACSMLVQICTEAENALFHARMFRDLRQATRIPTDNVHATSIAAVEAALRCSAAAIIVVTNSGRSAAMIARYRPHCIIIAITKSNHTARCLNLHRGIFAVLHTGASCDEWYMDIDMRIHYALSFARERGYVRHRDRAILVTGQQSGPGSTNTVRSITVPHENEKPHYLNTPHTQKHLGIASSEDEDSCSGDEGTDIVKFH</sequence>
<dbReference type="Proteomes" id="UP001497497">
    <property type="component" value="Unassembled WGS sequence"/>
</dbReference>
<dbReference type="InterPro" id="IPR015813">
    <property type="entry name" value="Pyrv/PenolPyrv_kinase-like_dom"/>
</dbReference>
<protein>
    <recommendedName>
        <fullName evidence="4 13">Pyruvate kinase</fullName>
        <ecNumber evidence="4 13">2.7.1.40</ecNumber>
    </recommendedName>
</protein>